<dbReference type="InterPro" id="IPR036388">
    <property type="entry name" value="WH-like_DNA-bd_sf"/>
</dbReference>
<dbReference type="GO" id="GO:0003723">
    <property type="term" value="F:RNA binding"/>
    <property type="evidence" value="ECO:0007669"/>
    <property type="project" value="TreeGrafter"/>
</dbReference>
<gene>
    <name evidence="5 6" type="primary">rps19e</name>
    <name evidence="6" type="ORF">RCIX1047</name>
</gene>
<dbReference type="Gene3D" id="1.10.10.10">
    <property type="entry name" value="Winged helix-like DNA-binding domain superfamily/Winged helix DNA-binding domain"/>
    <property type="match status" value="1"/>
</dbReference>
<dbReference type="KEGG" id="rci:RCIX1047"/>
<sequence length="146" mass="16219">MAVVYDVPATAFINRTAQKLKETGKVTPPAWAADVKTGMHRQLPPAQPDWFYTRSASLLRRIYTDGPVGVQRLRSLYGGKKNRGARPDRHERSGGAIIRNSLQQLEKAGYVKAVKDGRVITPEGMSFLDKIATEMVNEKAQQKPQA</sequence>
<protein>
    <recommendedName>
        <fullName evidence="4 5">Small ribosomal subunit protein eS19</fullName>
    </recommendedName>
</protein>
<dbReference type="SUPFAM" id="SSF46785">
    <property type="entry name" value="Winged helix' DNA-binding domain"/>
    <property type="match status" value="1"/>
</dbReference>
<dbReference type="STRING" id="351160.RCIX1047"/>
<dbReference type="HAMAP" id="MF_01474">
    <property type="entry name" value="Ribosomal_eS19"/>
    <property type="match status" value="1"/>
</dbReference>
<dbReference type="InterPro" id="IPR001266">
    <property type="entry name" value="Ribosomal_eS19"/>
</dbReference>
<comment type="function">
    <text evidence="5">May be involved in maturation of the 30S ribosomal subunit.</text>
</comment>
<comment type="subunit">
    <text evidence="5">Part of the 30S ribosomal subunit.</text>
</comment>
<dbReference type="GO" id="GO:0022627">
    <property type="term" value="C:cytosolic small ribosomal subunit"/>
    <property type="evidence" value="ECO:0007669"/>
    <property type="project" value="TreeGrafter"/>
</dbReference>
<evidence type="ECO:0000256" key="4">
    <source>
        <dbReference type="ARBA" id="ARBA00035143"/>
    </source>
</evidence>
<evidence type="ECO:0000256" key="1">
    <source>
        <dbReference type="ARBA" id="ARBA00010014"/>
    </source>
</evidence>
<dbReference type="PANTHER" id="PTHR11710:SF0">
    <property type="entry name" value="40S RIBOSOMAL PROTEIN S19"/>
    <property type="match status" value="1"/>
</dbReference>
<keyword evidence="3 5" id="KW-0687">Ribonucleoprotein</keyword>
<evidence type="ECO:0000256" key="5">
    <source>
        <dbReference type="HAMAP-Rule" id="MF_01474"/>
    </source>
</evidence>
<dbReference type="EMBL" id="AM114193">
    <property type="protein sequence ID" value="CAJ36375.1"/>
    <property type="molecule type" value="Genomic_DNA"/>
</dbReference>
<dbReference type="GO" id="GO:0006412">
    <property type="term" value="P:translation"/>
    <property type="evidence" value="ECO:0007669"/>
    <property type="project" value="UniProtKB-UniRule"/>
</dbReference>
<keyword evidence="7" id="KW-1185">Reference proteome</keyword>
<dbReference type="FunFam" id="1.10.10.10:FF:000449">
    <property type="entry name" value="30S ribosomal protein S19e"/>
    <property type="match status" value="1"/>
</dbReference>
<dbReference type="OrthoDB" id="371836at2157"/>
<dbReference type="NCBIfam" id="NF006811">
    <property type="entry name" value="PRK09333.1"/>
    <property type="match status" value="1"/>
</dbReference>
<dbReference type="PANTHER" id="PTHR11710">
    <property type="entry name" value="40S RIBOSOMAL PROTEIN S19"/>
    <property type="match status" value="1"/>
</dbReference>
<evidence type="ECO:0000313" key="7">
    <source>
        <dbReference type="Proteomes" id="UP000000663"/>
    </source>
</evidence>
<dbReference type="Proteomes" id="UP000000663">
    <property type="component" value="Chromosome"/>
</dbReference>
<comment type="similarity">
    <text evidence="1 5">Belongs to the eukaryotic ribosomal protein eS19 family.</text>
</comment>
<dbReference type="GO" id="GO:0003735">
    <property type="term" value="F:structural constituent of ribosome"/>
    <property type="evidence" value="ECO:0007669"/>
    <property type="project" value="InterPro"/>
</dbReference>
<reference evidence="6 7" key="1">
    <citation type="journal article" date="2006" name="Science">
        <title>Genome of rice cluster I archaea -- the key methane producers in the rice rhizosphere.</title>
        <authorList>
            <person name="Erkel C."/>
            <person name="Kube M."/>
            <person name="Reinhardt R."/>
            <person name="Liesack W."/>
        </authorList>
    </citation>
    <scope>NUCLEOTIDE SEQUENCE [LARGE SCALE GENOMIC DNA]</scope>
    <source>
        <strain evidence="7">DSM 22066 / NBRC 105507 / MRE50</strain>
    </source>
</reference>
<dbReference type="RefSeq" id="WP_012036148.1">
    <property type="nucleotide sequence ID" value="NC_009464.1"/>
</dbReference>
<dbReference type="InterPro" id="IPR027548">
    <property type="entry name" value="Ribosomal_eS19_archaeal"/>
</dbReference>
<dbReference type="InterPro" id="IPR036390">
    <property type="entry name" value="WH_DNA-bd_sf"/>
</dbReference>
<organism evidence="6 7">
    <name type="scientific">Methanocella arvoryzae (strain DSM 22066 / NBRC 105507 / MRE50)</name>
    <dbReference type="NCBI Taxonomy" id="351160"/>
    <lineage>
        <taxon>Archaea</taxon>
        <taxon>Methanobacteriati</taxon>
        <taxon>Methanobacteriota</taxon>
        <taxon>Stenosarchaea group</taxon>
        <taxon>Methanomicrobia</taxon>
        <taxon>Methanocellales</taxon>
        <taxon>Methanocellaceae</taxon>
        <taxon>Methanocella</taxon>
    </lineage>
</organism>
<dbReference type="Pfam" id="PF01090">
    <property type="entry name" value="Ribosomal_S19e"/>
    <property type="match status" value="1"/>
</dbReference>
<keyword evidence="2 5" id="KW-0689">Ribosomal protein</keyword>
<evidence type="ECO:0000256" key="2">
    <source>
        <dbReference type="ARBA" id="ARBA00022980"/>
    </source>
</evidence>
<dbReference type="AlphaFoldDB" id="Q0W5G8"/>
<evidence type="ECO:0000256" key="3">
    <source>
        <dbReference type="ARBA" id="ARBA00023274"/>
    </source>
</evidence>
<proteinExistence type="inferred from homology"/>
<accession>Q0W5G8</accession>
<dbReference type="GeneID" id="5145674"/>
<dbReference type="SMART" id="SM01413">
    <property type="entry name" value="Ribosomal_S19e"/>
    <property type="match status" value="1"/>
</dbReference>
<evidence type="ECO:0000313" key="6">
    <source>
        <dbReference type="EMBL" id="CAJ36375.1"/>
    </source>
</evidence>
<dbReference type="eggNOG" id="arCOG01344">
    <property type="taxonomic scope" value="Archaea"/>
</dbReference>
<dbReference type="GO" id="GO:0000028">
    <property type="term" value="P:ribosomal small subunit assembly"/>
    <property type="evidence" value="ECO:0007669"/>
    <property type="project" value="TreeGrafter"/>
</dbReference>
<name>Q0W5G8_METAR</name>